<evidence type="ECO:0000256" key="1">
    <source>
        <dbReference type="SAM" id="MobiDB-lite"/>
    </source>
</evidence>
<protein>
    <recommendedName>
        <fullName evidence="4">Acetyl xylan esterase domain-containing protein</fullName>
    </recommendedName>
</protein>
<name>A0A255EAZ7_9ACTN</name>
<dbReference type="SUPFAM" id="SSF53474">
    <property type="entry name" value="alpha/beta-Hydrolases"/>
    <property type="match status" value="1"/>
</dbReference>
<sequence length="609" mass="66659">MDVDDYFRTLGHDRATGVLPSPPAGASPQAWREQRRDQIWRDWGLAARRPERDLPPAWHVTGSVDQGSHVVERGWFEASPGLVITANLYRPAAGHASGAGMLYFCGHSPAQKIHYQDHPRRLAQLGFTTLIVDTLQYGEISGKHHGLHRFGEFWWVSRGYSPAAAEAWVAVRAYDLLVSQGVDSSRIGVTGHSGGGAVSWWAAVLEPGIAAVVTSTGTVSEISHLDHRTLESHCDCYFPVNPRGEAIAALYALVAPRPTLILAPRFDLWCAYGAVVATRDKLADHHAGHSREPWPLEVFGFEAEHEYTPASRRRAFGWLTQYVRDGGAPAPELPADTDGVRLPEEDLRVFGGGAQPPRHAANETAAAWLTDAEPVEGLTPDEVAQRVWDTCFGFAEDRPPAGGVRIERRYWRAGTEFLDFSHEPEPGWRVEATLRRPLPDPGDRAEASEQPLRVYADHRAVDRLSKDPVTEPTLQLAVRGSGRSAWHPARDWHVRRAAVLLGRPLAAMRALDILRGLQAYAEVAGEPAGVHLYAGREMAVPALLAAVLEPSVTTLEVTDLPATLQLCDQELVERGSLGSQPEVGGLLRVADVDDLLAALQDRGVRVVTE</sequence>
<gene>
    <name evidence="2" type="ORF">CGZ92_03295</name>
</gene>
<accession>A0A255EAZ7</accession>
<comment type="caution">
    <text evidence="2">The sequence shown here is derived from an EMBL/GenBank/DDBJ whole genome shotgun (WGS) entry which is preliminary data.</text>
</comment>
<dbReference type="EMBL" id="NMVI01000011">
    <property type="protein sequence ID" value="OYN88747.1"/>
    <property type="molecule type" value="Genomic_DNA"/>
</dbReference>
<dbReference type="Proteomes" id="UP000216533">
    <property type="component" value="Unassembled WGS sequence"/>
</dbReference>
<reference evidence="2 3" key="1">
    <citation type="submission" date="2017-07" db="EMBL/GenBank/DDBJ databases">
        <title>Draft whole genome sequences of clinical Proprionibacteriaceae strains.</title>
        <authorList>
            <person name="Bernier A.-M."/>
            <person name="Bernard K."/>
            <person name="Domingo M.-C."/>
        </authorList>
    </citation>
    <scope>NUCLEOTIDE SEQUENCE [LARGE SCALE GENOMIC DNA]</scope>
    <source>
        <strain evidence="2 3">NML 160184</strain>
    </source>
</reference>
<evidence type="ECO:0000313" key="3">
    <source>
        <dbReference type="Proteomes" id="UP000216533"/>
    </source>
</evidence>
<organism evidence="2 3">
    <name type="scientific">Parenemella sanctibonifatiensis</name>
    <dbReference type="NCBI Taxonomy" id="2016505"/>
    <lineage>
        <taxon>Bacteria</taxon>
        <taxon>Bacillati</taxon>
        <taxon>Actinomycetota</taxon>
        <taxon>Actinomycetes</taxon>
        <taxon>Propionibacteriales</taxon>
        <taxon>Propionibacteriaceae</taxon>
        <taxon>Parenemella</taxon>
    </lineage>
</organism>
<feature type="region of interest" description="Disordered" evidence="1">
    <location>
        <begin position="14"/>
        <end position="33"/>
    </location>
</feature>
<dbReference type="PANTHER" id="PTHR47381:SF3">
    <property type="entry name" value="ALPHA_BETA-HYDROLASES SUPERFAMILY PROTEIN"/>
    <property type="match status" value="1"/>
</dbReference>
<dbReference type="PANTHER" id="PTHR47381">
    <property type="entry name" value="ALPHA/BETA-HYDROLASES SUPERFAMILY PROTEIN"/>
    <property type="match status" value="1"/>
</dbReference>
<dbReference type="InterPro" id="IPR029058">
    <property type="entry name" value="AB_hydrolase_fold"/>
</dbReference>
<dbReference type="AlphaFoldDB" id="A0A255EAZ7"/>
<evidence type="ECO:0000313" key="2">
    <source>
        <dbReference type="EMBL" id="OYN88747.1"/>
    </source>
</evidence>
<proteinExistence type="predicted"/>
<evidence type="ECO:0008006" key="4">
    <source>
        <dbReference type="Google" id="ProtNLM"/>
    </source>
</evidence>
<dbReference type="Gene3D" id="3.40.50.1820">
    <property type="entry name" value="alpha/beta hydrolase"/>
    <property type="match status" value="1"/>
</dbReference>
<dbReference type="RefSeq" id="WP_094449962.1">
    <property type="nucleotide sequence ID" value="NZ_NMVI01000011.1"/>
</dbReference>